<sequence>MPIGGGREFDLLNQAMAAMNDAGNPVLNNMGGRCQFSRIRDTSAKTVEVRGFCTYVDKDGDQTFEQCDFLPGQPNKCNITGGTGKFEGLQAELIISIEPLKSNFEGNGQVIGHKKGTYRIAKTN</sequence>
<organism evidence="1 2">
    <name type="scientific">Bradyrhizobium septentrionale</name>
    <dbReference type="NCBI Taxonomy" id="1404411"/>
    <lineage>
        <taxon>Bacteria</taxon>
        <taxon>Pseudomonadati</taxon>
        <taxon>Pseudomonadota</taxon>
        <taxon>Alphaproteobacteria</taxon>
        <taxon>Hyphomicrobiales</taxon>
        <taxon>Nitrobacteraceae</taxon>
        <taxon>Bradyrhizobium</taxon>
    </lineage>
</organism>
<accession>A0ABZ2P397</accession>
<gene>
    <name evidence="1" type="ORF">WDK88_07935</name>
</gene>
<dbReference type="RefSeq" id="WP_234622367.1">
    <property type="nucleotide sequence ID" value="NZ_CP088285.1"/>
</dbReference>
<protein>
    <recommendedName>
        <fullName evidence="3">DUF3617 domain-containing protein</fullName>
    </recommendedName>
</protein>
<evidence type="ECO:0000313" key="1">
    <source>
        <dbReference type="EMBL" id="WXC81542.1"/>
    </source>
</evidence>
<reference evidence="1" key="2">
    <citation type="submission" date="2024-03" db="EMBL/GenBank/DDBJ databases">
        <authorList>
            <person name="Bromfield E.S.P."/>
            <person name="Cloutier S."/>
        </authorList>
    </citation>
    <scope>NUCLEOTIDE SEQUENCE</scope>
    <source>
        <strain evidence="1">5S5</strain>
    </source>
</reference>
<evidence type="ECO:0008006" key="3">
    <source>
        <dbReference type="Google" id="ProtNLM"/>
    </source>
</evidence>
<dbReference type="EMBL" id="CP147711">
    <property type="protein sequence ID" value="WXC81542.1"/>
    <property type="molecule type" value="Genomic_DNA"/>
</dbReference>
<reference evidence="1" key="1">
    <citation type="journal article" date="2021" name="Int. J. Syst. Evol. Microbiol.">
        <title>Bradyrhizobium septentrionale sp. nov. (sv. septentrionale) and Bradyrhizobium quebecense sp. nov. (sv. septentrionale) associated with legumes native to Canada possess rearranged symbiosis genes and numerous insertion sequences.</title>
        <authorList>
            <person name="Bromfield E.S.P."/>
            <person name="Cloutier S."/>
        </authorList>
    </citation>
    <scope>NUCLEOTIDE SEQUENCE</scope>
    <source>
        <strain evidence="1">5S5</strain>
    </source>
</reference>
<name>A0ABZ2P397_9BRAD</name>
<keyword evidence="2" id="KW-1185">Reference proteome</keyword>
<proteinExistence type="predicted"/>
<evidence type="ECO:0000313" key="2">
    <source>
        <dbReference type="Proteomes" id="UP001432046"/>
    </source>
</evidence>
<dbReference type="Proteomes" id="UP001432046">
    <property type="component" value="Chromosome"/>
</dbReference>